<dbReference type="Gene3D" id="1.10.287.130">
    <property type="match status" value="1"/>
</dbReference>
<feature type="domain" description="PAS" evidence="10">
    <location>
        <begin position="97"/>
        <end position="166"/>
    </location>
</feature>
<dbReference type="Pfam" id="PF00512">
    <property type="entry name" value="HisKA"/>
    <property type="match status" value="1"/>
</dbReference>
<dbReference type="PROSITE" id="PS50109">
    <property type="entry name" value="HIS_KIN"/>
    <property type="match status" value="1"/>
</dbReference>
<dbReference type="InterPro" id="IPR003018">
    <property type="entry name" value="GAF"/>
</dbReference>
<dbReference type="Gene3D" id="3.30.450.20">
    <property type="entry name" value="PAS domain"/>
    <property type="match status" value="2"/>
</dbReference>
<dbReference type="EC" id="2.7.13.3" evidence="3"/>
<dbReference type="SUPFAM" id="SSF47384">
    <property type="entry name" value="Homodimeric domain of signal transducing histidine kinase"/>
    <property type="match status" value="1"/>
</dbReference>
<dbReference type="InterPro" id="IPR000014">
    <property type="entry name" value="PAS"/>
</dbReference>
<dbReference type="Proteomes" id="UP001432011">
    <property type="component" value="Chromosome"/>
</dbReference>
<gene>
    <name evidence="11" type="ORF">OG913_27400</name>
</gene>
<dbReference type="InterPro" id="IPR050736">
    <property type="entry name" value="Sensor_HK_Regulatory"/>
</dbReference>
<dbReference type="InterPro" id="IPR003661">
    <property type="entry name" value="HisK_dim/P_dom"/>
</dbReference>
<evidence type="ECO:0000256" key="6">
    <source>
        <dbReference type="ARBA" id="ARBA00022777"/>
    </source>
</evidence>
<protein>
    <recommendedName>
        <fullName evidence="3">histidine kinase</fullName>
        <ecNumber evidence="3">2.7.13.3</ecNumber>
    </recommendedName>
</protein>
<keyword evidence="5" id="KW-0808">Transferase</keyword>
<accession>A0ABZ1SJD6</accession>
<sequence length="707" mass="74450">MGDSSVDGRAADLAPAVPDPVNAGAADPDTVAADVAILEDATPGEAALGDPASRDVALGGVALGDAMSGGAASRDVASGGAALGDTAFGDVILGDAEEGLARAVLAGSPDAIVALDRDLAVLSWNAAAERLFGWPASDLLGRRAPIVPDELMAEHNAVLERVRAGGRVSLTTKRLHRDGRLLDLRVDTSALSSPAGALLGYVSVYHAAEDDDAAHGRMVRRARLVRRLTDVVGDINAELDLPVVLDRIAASLTELTGADAGGFVSIEGERLRLVGVHQLPETLRGATAGLHTSLVAKLLRTGKTVLLETGPEGFQDLIWARLPGLHTIAVGIAAVGGRPYGALYALFARRKASHLELELLELLAGHAGIAVANAMAYQEAVRQRAHERAVFDASADGIAVLDGAGAVVRWNPAAAELTGHSADQVIGGPPPFPLPAPGEKLTFQLPSGRWLDVLCAEIRETGETVVDFRDVTRAKELEEAKDLFLATTSHELRTPITIVHGFASTLDSRWDHLSDEERRSAVHTIAERARSLGQLMDHLLLGARAGAEELKVRVEPFDLAARVRAATLGLPVLSDRHRLEVDIPPDLPLVYGDALATDILLAQLLENAFKYSPDGGLIRVEAWPEDDRVVLVVDDEGVGIAEGDRERIFERFVQADSGNRRRFGGVGLGLYIVRNLARAQGGDVAALPRSGGGTRMRLVLNSAGSSS</sequence>
<dbReference type="InterPro" id="IPR004358">
    <property type="entry name" value="Sig_transdc_His_kin-like_C"/>
</dbReference>
<dbReference type="InterPro" id="IPR013767">
    <property type="entry name" value="PAS_fold"/>
</dbReference>
<evidence type="ECO:0000256" key="5">
    <source>
        <dbReference type="ARBA" id="ARBA00022679"/>
    </source>
</evidence>
<dbReference type="SUPFAM" id="SSF55785">
    <property type="entry name" value="PYP-like sensor domain (PAS domain)"/>
    <property type="match status" value="2"/>
</dbReference>
<feature type="region of interest" description="Disordered" evidence="8">
    <location>
        <begin position="1"/>
        <end position="25"/>
    </location>
</feature>
<dbReference type="Gene3D" id="3.30.450.40">
    <property type="match status" value="1"/>
</dbReference>
<comment type="catalytic activity">
    <reaction evidence="1">
        <text>ATP + protein L-histidine = ADP + protein N-phospho-L-histidine.</text>
        <dbReference type="EC" id="2.7.13.3"/>
    </reaction>
</comment>
<dbReference type="SUPFAM" id="SSF55874">
    <property type="entry name" value="ATPase domain of HSP90 chaperone/DNA topoisomerase II/histidine kinase"/>
    <property type="match status" value="1"/>
</dbReference>
<evidence type="ECO:0000313" key="11">
    <source>
        <dbReference type="EMBL" id="WUP73120.1"/>
    </source>
</evidence>
<evidence type="ECO:0000256" key="7">
    <source>
        <dbReference type="ARBA" id="ARBA00023012"/>
    </source>
</evidence>
<proteinExistence type="predicted"/>
<feature type="domain" description="Histidine kinase" evidence="9">
    <location>
        <begin position="487"/>
        <end position="704"/>
    </location>
</feature>
<feature type="domain" description="PAS" evidence="10">
    <location>
        <begin position="383"/>
        <end position="427"/>
    </location>
</feature>
<dbReference type="InterPro" id="IPR029016">
    <property type="entry name" value="GAF-like_dom_sf"/>
</dbReference>
<dbReference type="PRINTS" id="PR00344">
    <property type="entry name" value="BCTRLSENSOR"/>
</dbReference>
<dbReference type="PROSITE" id="PS50112">
    <property type="entry name" value="PAS"/>
    <property type="match status" value="2"/>
</dbReference>
<reference evidence="11" key="1">
    <citation type="submission" date="2022-10" db="EMBL/GenBank/DDBJ databases">
        <title>The complete genomes of actinobacterial strains from the NBC collection.</title>
        <authorList>
            <person name="Joergensen T.S."/>
            <person name="Alvarez Arevalo M."/>
            <person name="Sterndorff E.B."/>
            <person name="Faurdal D."/>
            <person name="Vuksanovic O."/>
            <person name="Mourched A.-S."/>
            <person name="Charusanti P."/>
            <person name="Shaw S."/>
            <person name="Blin K."/>
            <person name="Weber T."/>
        </authorList>
    </citation>
    <scope>NUCLEOTIDE SEQUENCE</scope>
    <source>
        <strain evidence="11">NBC_00254</strain>
    </source>
</reference>
<dbReference type="Pfam" id="PF00989">
    <property type="entry name" value="PAS"/>
    <property type="match status" value="1"/>
</dbReference>
<evidence type="ECO:0000259" key="10">
    <source>
        <dbReference type="PROSITE" id="PS50112"/>
    </source>
</evidence>
<dbReference type="InterPro" id="IPR035965">
    <property type="entry name" value="PAS-like_dom_sf"/>
</dbReference>
<dbReference type="Pfam" id="PF13188">
    <property type="entry name" value="PAS_8"/>
    <property type="match status" value="1"/>
</dbReference>
<evidence type="ECO:0000313" key="12">
    <source>
        <dbReference type="Proteomes" id="UP001432011"/>
    </source>
</evidence>
<dbReference type="InterPro" id="IPR003594">
    <property type="entry name" value="HATPase_dom"/>
</dbReference>
<dbReference type="Pfam" id="PF02518">
    <property type="entry name" value="HATPase_c"/>
    <property type="match status" value="1"/>
</dbReference>
<keyword evidence="4" id="KW-0597">Phosphoprotein</keyword>
<evidence type="ECO:0000256" key="8">
    <source>
        <dbReference type="SAM" id="MobiDB-lite"/>
    </source>
</evidence>
<feature type="compositionally biased region" description="Low complexity" evidence="8">
    <location>
        <begin position="11"/>
        <end position="25"/>
    </location>
</feature>
<dbReference type="SMART" id="SM00388">
    <property type="entry name" value="HisKA"/>
    <property type="match status" value="1"/>
</dbReference>
<evidence type="ECO:0000256" key="1">
    <source>
        <dbReference type="ARBA" id="ARBA00000085"/>
    </source>
</evidence>
<name>A0ABZ1SJD6_9ACTN</name>
<dbReference type="InterPro" id="IPR036097">
    <property type="entry name" value="HisK_dim/P_sf"/>
</dbReference>
<dbReference type="SMART" id="SM00387">
    <property type="entry name" value="HATPase_c"/>
    <property type="match status" value="1"/>
</dbReference>
<dbReference type="SMART" id="SM00091">
    <property type="entry name" value="PAS"/>
    <property type="match status" value="2"/>
</dbReference>
<comment type="subcellular location">
    <subcellularLocation>
        <location evidence="2">Cell membrane</location>
    </subcellularLocation>
</comment>
<dbReference type="SUPFAM" id="SSF55781">
    <property type="entry name" value="GAF domain-like"/>
    <property type="match status" value="1"/>
</dbReference>
<dbReference type="CDD" id="cd00082">
    <property type="entry name" value="HisKA"/>
    <property type="match status" value="1"/>
</dbReference>
<evidence type="ECO:0000256" key="3">
    <source>
        <dbReference type="ARBA" id="ARBA00012438"/>
    </source>
</evidence>
<dbReference type="RefSeq" id="WP_260617361.1">
    <property type="nucleotide sequence ID" value="NZ_CP108085.1"/>
</dbReference>
<dbReference type="Pfam" id="PF13185">
    <property type="entry name" value="GAF_2"/>
    <property type="match status" value="1"/>
</dbReference>
<keyword evidence="12" id="KW-1185">Reference proteome</keyword>
<organism evidence="11 12">
    <name type="scientific">Microbispora hainanensis</name>
    <dbReference type="NCBI Taxonomy" id="568844"/>
    <lineage>
        <taxon>Bacteria</taxon>
        <taxon>Bacillati</taxon>
        <taxon>Actinomycetota</taxon>
        <taxon>Actinomycetes</taxon>
        <taxon>Streptosporangiales</taxon>
        <taxon>Streptosporangiaceae</taxon>
        <taxon>Microbispora</taxon>
    </lineage>
</organism>
<dbReference type="InterPro" id="IPR005467">
    <property type="entry name" value="His_kinase_dom"/>
</dbReference>
<dbReference type="EMBL" id="CP108085">
    <property type="protein sequence ID" value="WUP73120.1"/>
    <property type="molecule type" value="Genomic_DNA"/>
</dbReference>
<keyword evidence="6" id="KW-0418">Kinase</keyword>
<evidence type="ECO:0000256" key="2">
    <source>
        <dbReference type="ARBA" id="ARBA00004236"/>
    </source>
</evidence>
<evidence type="ECO:0000256" key="4">
    <source>
        <dbReference type="ARBA" id="ARBA00022553"/>
    </source>
</evidence>
<evidence type="ECO:0000259" key="9">
    <source>
        <dbReference type="PROSITE" id="PS50109"/>
    </source>
</evidence>
<dbReference type="NCBIfam" id="TIGR00229">
    <property type="entry name" value="sensory_box"/>
    <property type="match status" value="2"/>
</dbReference>
<dbReference type="CDD" id="cd00130">
    <property type="entry name" value="PAS"/>
    <property type="match status" value="2"/>
</dbReference>
<keyword evidence="7" id="KW-0902">Two-component regulatory system</keyword>
<dbReference type="PANTHER" id="PTHR43711">
    <property type="entry name" value="TWO-COMPONENT HISTIDINE KINASE"/>
    <property type="match status" value="1"/>
</dbReference>
<dbReference type="InterPro" id="IPR036890">
    <property type="entry name" value="HATPase_C_sf"/>
</dbReference>
<dbReference type="PANTHER" id="PTHR43711:SF1">
    <property type="entry name" value="HISTIDINE KINASE 1"/>
    <property type="match status" value="1"/>
</dbReference>
<dbReference type="Gene3D" id="3.30.565.10">
    <property type="entry name" value="Histidine kinase-like ATPase, C-terminal domain"/>
    <property type="match status" value="1"/>
</dbReference>